<dbReference type="PANTHER" id="PTHR12818:SF0">
    <property type="entry name" value="TRNA (ADENINE(37)-N6)-METHYLTRANSFERASE"/>
    <property type="match status" value="1"/>
</dbReference>
<dbReference type="STRING" id="366522.GCA_001548055_01581"/>
<proteinExistence type="inferred from homology"/>
<sequence length="161" mass="18682">MISLEPIGVIHTPYLNNAPYQPVSNDAGEFYIDLNEAYTDGLKELLRFKYIYLLFYIDRLQEKPKMRLTPPWLKNKELGLFATRTPNRPNPIGLSIVKLINVIDRKIIVSGFDVFDGTPLLDIKPYIKELDDKSDANYGWLDDVDNKEHFMLHIKGVPHDY</sequence>
<dbReference type="GO" id="GO:0032259">
    <property type="term" value="P:methylation"/>
    <property type="evidence" value="ECO:0007669"/>
    <property type="project" value="UniProtKB-KW"/>
</dbReference>
<dbReference type="PANTHER" id="PTHR12818">
    <property type="entry name" value="TRNA (ADENINE(37)-N6)-METHYLTRANSFERASE"/>
    <property type="match status" value="1"/>
</dbReference>
<dbReference type="NCBIfam" id="TIGR00104">
    <property type="entry name" value="tRNA_TsaA"/>
    <property type="match status" value="1"/>
</dbReference>
<evidence type="ECO:0000313" key="4">
    <source>
        <dbReference type="EMBL" id="DAB37134.1"/>
    </source>
</evidence>
<organism evidence="4 5">
    <name type="scientific">Sulfurospirillum cavolei</name>
    <dbReference type="NCBI Taxonomy" id="366522"/>
    <lineage>
        <taxon>Bacteria</taxon>
        <taxon>Pseudomonadati</taxon>
        <taxon>Campylobacterota</taxon>
        <taxon>Epsilonproteobacteria</taxon>
        <taxon>Campylobacterales</taxon>
        <taxon>Sulfurospirillaceae</taxon>
        <taxon>Sulfurospirillum</taxon>
    </lineage>
</organism>
<keyword evidence="4" id="KW-0808">Transferase</keyword>
<protein>
    <submittedName>
        <fullName evidence="4">tRNA (N6-threonylcarbamoyladenosine(37)-N6)-methyltransferase TrmO</fullName>
    </submittedName>
</protein>
<name>A0A2D3WHE0_9BACT</name>
<gene>
    <name evidence="4" type="primary">tsaA</name>
    <name evidence="4" type="ORF">CFH80_01165</name>
</gene>
<dbReference type="AlphaFoldDB" id="A0A2D3WHE0"/>
<accession>A0A2D3WHE0</accession>
<dbReference type="Pfam" id="PF01980">
    <property type="entry name" value="TrmO_N"/>
    <property type="match status" value="1"/>
</dbReference>
<dbReference type="Gene3D" id="2.40.30.70">
    <property type="entry name" value="YaeB-like"/>
    <property type="match status" value="1"/>
</dbReference>
<dbReference type="Proteomes" id="UP000231638">
    <property type="component" value="Unassembled WGS sequence"/>
</dbReference>
<dbReference type="GO" id="GO:0008168">
    <property type="term" value="F:methyltransferase activity"/>
    <property type="evidence" value="ECO:0007669"/>
    <property type="project" value="UniProtKB-KW"/>
</dbReference>
<dbReference type="CDD" id="cd09281">
    <property type="entry name" value="UPF0066"/>
    <property type="match status" value="1"/>
</dbReference>
<dbReference type="InterPro" id="IPR040372">
    <property type="entry name" value="YaeB-like"/>
</dbReference>
<evidence type="ECO:0000256" key="1">
    <source>
        <dbReference type="ARBA" id="ARBA00022691"/>
    </source>
</evidence>
<dbReference type="InterPro" id="IPR036414">
    <property type="entry name" value="YaeB_N_sf"/>
</dbReference>
<evidence type="ECO:0000313" key="5">
    <source>
        <dbReference type="Proteomes" id="UP000231638"/>
    </source>
</evidence>
<dbReference type="EMBL" id="DLUG01000038">
    <property type="protein sequence ID" value="DAB37134.1"/>
    <property type="molecule type" value="Genomic_DNA"/>
</dbReference>
<dbReference type="InterPro" id="IPR023370">
    <property type="entry name" value="TrmO-like_N"/>
</dbReference>
<reference evidence="4 5" key="1">
    <citation type="journal article" date="2017" name="Front. Microbiol.">
        <title>Comparative Genomic Analysis of the Class Epsilonproteobacteria and Proposed Reclassification to Epsilonbacteraeota (phyl. nov.).</title>
        <authorList>
            <person name="Waite D.W."/>
            <person name="Vanwonterghem I."/>
            <person name="Rinke C."/>
            <person name="Parks D.H."/>
            <person name="Zhang Y."/>
            <person name="Takai K."/>
            <person name="Sievert S.M."/>
            <person name="Simon J."/>
            <person name="Campbell B.J."/>
            <person name="Hanson T.E."/>
            <person name="Woyke T."/>
            <person name="Klotz M.G."/>
            <person name="Hugenholtz P."/>
        </authorList>
    </citation>
    <scope>NUCLEOTIDE SEQUENCE [LARGE SCALE GENOMIC DNA]</scope>
    <source>
        <strain evidence="4">UBA11420</strain>
    </source>
</reference>
<feature type="domain" description="TsaA-like" evidence="3">
    <location>
        <begin position="4"/>
        <end position="135"/>
    </location>
</feature>
<dbReference type="SUPFAM" id="SSF118196">
    <property type="entry name" value="YaeB-like"/>
    <property type="match status" value="1"/>
</dbReference>
<comment type="similarity">
    <text evidence="2">Belongs to the tRNA methyltransferase O family.</text>
</comment>
<comment type="caution">
    <text evidence="4">The sequence shown here is derived from an EMBL/GenBank/DDBJ whole genome shotgun (WGS) entry which is preliminary data.</text>
</comment>
<evidence type="ECO:0000256" key="2">
    <source>
        <dbReference type="ARBA" id="ARBA00033753"/>
    </source>
</evidence>
<dbReference type="PROSITE" id="PS51668">
    <property type="entry name" value="TSAA_2"/>
    <property type="match status" value="1"/>
</dbReference>
<evidence type="ECO:0000259" key="3">
    <source>
        <dbReference type="PROSITE" id="PS51668"/>
    </source>
</evidence>
<dbReference type="InterPro" id="IPR036413">
    <property type="entry name" value="YaeB-like_sf"/>
</dbReference>
<keyword evidence="1" id="KW-0949">S-adenosyl-L-methionine</keyword>
<keyword evidence="4" id="KW-0489">Methyltransferase</keyword>